<feature type="transmembrane region" description="Helical" evidence="8">
    <location>
        <begin position="255"/>
        <end position="277"/>
    </location>
</feature>
<dbReference type="PANTHER" id="PTHR48023:SF4">
    <property type="entry name" value="D-XYLOSE-PROTON SYMPORTER-LIKE 2"/>
    <property type="match status" value="1"/>
</dbReference>
<dbReference type="Pfam" id="PF00083">
    <property type="entry name" value="Sugar_tr"/>
    <property type="match status" value="1"/>
</dbReference>
<comment type="caution">
    <text evidence="10">The sequence shown here is derived from an EMBL/GenBank/DDBJ whole genome shotgun (WGS) entry which is preliminary data.</text>
</comment>
<feature type="transmembrane region" description="Helical" evidence="8">
    <location>
        <begin position="499"/>
        <end position="516"/>
    </location>
</feature>
<evidence type="ECO:0000256" key="1">
    <source>
        <dbReference type="ARBA" id="ARBA00004141"/>
    </source>
</evidence>
<keyword evidence="5 8" id="KW-1133">Transmembrane helix</keyword>
<feature type="transmembrane region" description="Helical" evidence="8">
    <location>
        <begin position="220"/>
        <end position="243"/>
    </location>
</feature>
<feature type="transmembrane region" description="Helical" evidence="8">
    <location>
        <begin position="12"/>
        <end position="37"/>
    </location>
</feature>
<reference evidence="10" key="1">
    <citation type="submission" date="2022-11" db="EMBL/GenBank/DDBJ databases">
        <title>High-quality draft genome sequence of Galbibacter sp. strain CMA-7.</title>
        <authorList>
            <person name="Wei L."/>
            <person name="Dong C."/>
            <person name="Shao Z."/>
        </authorList>
    </citation>
    <scope>NUCLEOTIDE SEQUENCE</scope>
    <source>
        <strain evidence="10">CMA-7</strain>
    </source>
</reference>
<feature type="transmembrane region" description="Helical" evidence="8">
    <location>
        <begin position="57"/>
        <end position="81"/>
    </location>
</feature>
<feature type="transmembrane region" description="Helical" evidence="8">
    <location>
        <begin position="88"/>
        <end position="110"/>
    </location>
</feature>
<dbReference type="PRINTS" id="PR00171">
    <property type="entry name" value="SUGRTRNSPORT"/>
</dbReference>
<dbReference type="InterPro" id="IPR005829">
    <property type="entry name" value="Sugar_transporter_CS"/>
</dbReference>
<dbReference type="InterPro" id="IPR020846">
    <property type="entry name" value="MFS_dom"/>
</dbReference>
<dbReference type="InterPro" id="IPR050820">
    <property type="entry name" value="MFS_Sugar_Transporter"/>
</dbReference>
<dbReference type="Gene3D" id="1.20.1250.20">
    <property type="entry name" value="MFS general substrate transporter like domains"/>
    <property type="match status" value="2"/>
</dbReference>
<dbReference type="SUPFAM" id="SSF103473">
    <property type="entry name" value="MFS general substrate transporter"/>
    <property type="match status" value="1"/>
</dbReference>
<feature type="transmembrane region" description="Helical" evidence="8">
    <location>
        <begin position="369"/>
        <end position="390"/>
    </location>
</feature>
<feature type="transmembrane region" description="Helical" evidence="8">
    <location>
        <begin position="122"/>
        <end position="142"/>
    </location>
</feature>
<dbReference type="InterPro" id="IPR036259">
    <property type="entry name" value="MFS_trans_sf"/>
</dbReference>
<evidence type="ECO:0000256" key="2">
    <source>
        <dbReference type="ARBA" id="ARBA00010992"/>
    </source>
</evidence>
<dbReference type="NCBIfam" id="NF007484">
    <property type="entry name" value="PRK10077.1"/>
    <property type="match status" value="1"/>
</dbReference>
<sequence length="546" mass="60014">MNQTNSKAKNVYLITAVASLGGLLFGYDTAVISGAVGALRNFFIEQIGANTADAQNIIFQFKTVIVLCCITVFALFGSFFFKFFKKQTAIISLTVLFIFGAYFLFSNFLSEANALTENLTNSILGFMVSSALVGCIIGAALGDRVANSMGRRNGLVLSAILFLVSALGSAYPDTLNFLPSGSLAVFILYRIIGGIGVGLASMLAPLYIAEMAPANIRGKLVSCNQLAIVGGMFIVYFVNYYIVKGQAEEWINGIGWRYMFLSECIPAMLFLMLLFFVPKTPRFQVLKGNEEAAVNTLIKYNGASRATIILTEIKKSFNIKKAPWLSYGWGIIVIGLLLSVFQQFVGINVVLYYAPEIFKGMGMKTDASMLQTIIVGAINLLFTIVAIFTVDKFGRKILMLIGSIVMAISMIGLGTVLYAENNGMPALLLMLLYIAAFAVSWGPVTWVLLSEIFPNKIKGAMAVAVAIQWLANLIVSWTFPMMNNNAYLTEVFHHGFSYWVYGIMAVLSAIFIWKFVPETKEKTLEEMEGLWEIKKKVVITTKKAEL</sequence>
<gene>
    <name evidence="10" type="primary">xylE</name>
    <name evidence="10" type="ORF">OSR52_07980</name>
</gene>
<proteinExistence type="inferred from homology"/>
<evidence type="ECO:0000256" key="4">
    <source>
        <dbReference type="ARBA" id="ARBA00022692"/>
    </source>
</evidence>
<dbReference type="EMBL" id="JAPMUA010000002">
    <property type="protein sequence ID" value="MDG3585806.1"/>
    <property type="molecule type" value="Genomic_DNA"/>
</dbReference>
<dbReference type="Proteomes" id="UP001153642">
    <property type="component" value="Unassembled WGS sequence"/>
</dbReference>
<evidence type="ECO:0000256" key="5">
    <source>
        <dbReference type="ARBA" id="ARBA00022989"/>
    </source>
</evidence>
<dbReference type="InterPro" id="IPR005828">
    <property type="entry name" value="MFS_sugar_transport-like"/>
</dbReference>
<keyword evidence="4 8" id="KW-0812">Transmembrane</keyword>
<organism evidence="10 11">
    <name type="scientific">Galbibacter pacificus</name>
    <dbReference type="NCBI Taxonomy" id="2996052"/>
    <lineage>
        <taxon>Bacteria</taxon>
        <taxon>Pseudomonadati</taxon>
        <taxon>Bacteroidota</taxon>
        <taxon>Flavobacteriia</taxon>
        <taxon>Flavobacteriales</taxon>
        <taxon>Flavobacteriaceae</taxon>
        <taxon>Galbibacter</taxon>
    </lineage>
</organism>
<evidence type="ECO:0000259" key="9">
    <source>
        <dbReference type="PROSITE" id="PS50850"/>
    </source>
</evidence>
<evidence type="ECO:0000256" key="7">
    <source>
        <dbReference type="RuleBase" id="RU003346"/>
    </source>
</evidence>
<accession>A0ABT6FRD6</accession>
<comment type="similarity">
    <text evidence="2 7">Belongs to the major facilitator superfamily. Sugar transporter (TC 2.A.1.1) family.</text>
</comment>
<dbReference type="PROSITE" id="PS00217">
    <property type="entry name" value="SUGAR_TRANSPORT_2"/>
    <property type="match status" value="1"/>
</dbReference>
<comment type="subcellular location">
    <subcellularLocation>
        <location evidence="1">Membrane</location>
        <topology evidence="1">Multi-pass membrane protein</topology>
    </subcellularLocation>
</comment>
<keyword evidence="11" id="KW-1185">Reference proteome</keyword>
<dbReference type="InterPro" id="IPR003663">
    <property type="entry name" value="Sugar/inositol_transpt"/>
</dbReference>
<dbReference type="RefSeq" id="WP_277898939.1">
    <property type="nucleotide sequence ID" value="NZ_JAPMUA010000002.1"/>
</dbReference>
<feature type="transmembrane region" description="Helical" evidence="8">
    <location>
        <begin position="461"/>
        <end position="479"/>
    </location>
</feature>
<dbReference type="PROSITE" id="PS50850">
    <property type="entry name" value="MFS"/>
    <property type="match status" value="1"/>
</dbReference>
<feature type="transmembrane region" description="Helical" evidence="8">
    <location>
        <begin position="397"/>
        <end position="419"/>
    </location>
</feature>
<evidence type="ECO:0000256" key="3">
    <source>
        <dbReference type="ARBA" id="ARBA00022448"/>
    </source>
</evidence>
<keyword evidence="6 8" id="KW-0472">Membrane</keyword>
<protein>
    <submittedName>
        <fullName evidence="10">D-xylose transporter XylE</fullName>
    </submittedName>
</protein>
<evidence type="ECO:0000313" key="10">
    <source>
        <dbReference type="EMBL" id="MDG3585806.1"/>
    </source>
</evidence>
<dbReference type="PROSITE" id="PS00216">
    <property type="entry name" value="SUGAR_TRANSPORT_1"/>
    <property type="match status" value="1"/>
</dbReference>
<feature type="domain" description="Major facilitator superfamily (MFS) profile" evidence="9">
    <location>
        <begin position="14"/>
        <end position="520"/>
    </location>
</feature>
<evidence type="ECO:0000256" key="6">
    <source>
        <dbReference type="ARBA" id="ARBA00023136"/>
    </source>
</evidence>
<name>A0ABT6FRD6_9FLAO</name>
<feature type="transmembrane region" description="Helical" evidence="8">
    <location>
        <begin position="425"/>
        <end position="449"/>
    </location>
</feature>
<keyword evidence="3 7" id="KW-0813">Transport</keyword>
<dbReference type="NCBIfam" id="TIGR00879">
    <property type="entry name" value="SP"/>
    <property type="match status" value="1"/>
</dbReference>
<feature type="transmembrane region" description="Helical" evidence="8">
    <location>
        <begin position="324"/>
        <end position="354"/>
    </location>
</feature>
<evidence type="ECO:0000256" key="8">
    <source>
        <dbReference type="SAM" id="Phobius"/>
    </source>
</evidence>
<dbReference type="PANTHER" id="PTHR48023">
    <property type="entry name" value="D-XYLOSE-PROTON SYMPORTER-LIKE 2"/>
    <property type="match status" value="1"/>
</dbReference>
<feature type="transmembrane region" description="Helical" evidence="8">
    <location>
        <begin position="154"/>
        <end position="171"/>
    </location>
</feature>
<feature type="transmembrane region" description="Helical" evidence="8">
    <location>
        <begin position="183"/>
        <end position="208"/>
    </location>
</feature>
<evidence type="ECO:0000313" key="11">
    <source>
        <dbReference type="Proteomes" id="UP001153642"/>
    </source>
</evidence>